<organism evidence="3 4">
    <name type="scientific">Magnaporthiopsis poae (strain ATCC 64411 / 73-15)</name>
    <name type="common">Kentucky bluegrass fungus</name>
    <name type="synonym">Magnaporthe poae</name>
    <dbReference type="NCBI Taxonomy" id="644358"/>
    <lineage>
        <taxon>Eukaryota</taxon>
        <taxon>Fungi</taxon>
        <taxon>Dikarya</taxon>
        <taxon>Ascomycota</taxon>
        <taxon>Pezizomycotina</taxon>
        <taxon>Sordariomycetes</taxon>
        <taxon>Sordariomycetidae</taxon>
        <taxon>Magnaporthales</taxon>
        <taxon>Magnaporthaceae</taxon>
        <taxon>Magnaporthiopsis</taxon>
    </lineage>
</organism>
<evidence type="ECO:0000313" key="3">
    <source>
        <dbReference type="EnsemblFungi" id="MAPG_11280T0"/>
    </source>
</evidence>
<proteinExistence type="predicted"/>
<name>A0A0C4EEU9_MAGP6</name>
<gene>
    <name evidence="2" type="ORF">MAPG_11280</name>
</gene>
<evidence type="ECO:0000256" key="1">
    <source>
        <dbReference type="SAM" id="MobiDB-lite"/>
    </source>
</evidence>
<feature type="region of interest" description="Disordered" evidence="1">
    <location>
        <begin position="27"/>
        <end position="58"/>
    </location>
</feature>
<accession>A0A0C4EEU9</accession>
<dbReference type="EnsemblFungi" id="MAPG_11280T0">
    <property type="protein sequence ID" value="MAPG_11280T0"/>
    <property type="gene ID" value="MAPG_11280"/>
</dbReference>
<reference evidence="2" key="2">
    <citation type="submission" date="2010-05" db="EMBL/GenBank/DDBJ databases">
        <title>The Genome Sequence of Magnaporthe poae strain ATCC 64411.</title>
        <authorList>
            <consortium name="The Broad Institute Genome Sequencing Platform"/>
            <consortium name="Broad Institute Genome Sequencing Center for Infectious Disease"/>
            <person name="Ma L.-J."/>
            <person name="Dead R."/>
            <person name="Young S."/>
            <person name="Zeng Q."/>
            <person name="Koehrsen M."/>
            <person name="Alvarado L."/>
            <person name="Berlin A."/>
            <person name="Chapman S.B."/>
            <person name="Chen Z."/>
            <person name="Freedman E."/>
            <person name="Gellesch M."/>
            <person name="Goldberg J."/>
            <person name="Griggs A."/>
            <person name="Gujja S."/>
            <person name="Heilman E.R."/>
            <person name="Heiman D."/>
            <person name="Hepburn T."/>
            <person name="Howarth C."/>
            <person name="Jen D."/>
            <person name="Larson L."/>
            <person name="Mehta T."/>
            <person name="Neiman D."/>
            <person name="Pearson M."/>
            <person name="Roberts A."/>
            <person name="Saif S."/>
            <person name="Shea T."/>
            <person name="Shenoy N."/>
            <person name="Sisk P."/>
            <person name="Stolte C."/>
            <person name="Sykes S."/>
            <person name="Walk T."/>
            <person name="White J."/>
            <person name="Yandava C."/>
            <person name="Haas B."/>
            <person name="Nusbaum C."/>
            <person name="Birren B."/>
        </authorList>
    </citation>
    <scope>NUCLEOTIDE SEQUENCE</scope>
    <source>
        <strain evidence="2">ATCC 64411</strain>
    </source>
</reference>
<sequence length="189" mass="20140">MTLTHGLILGAQLTTRHSLRWTLQKMKAQNQQPNAPGLAIPRSRPEMPGSDQFLGPQGTPSKLDLLSAPTAIAESIAGLLQKTQPRTSVCGTAQKNGRSRRRLAFCPLPALSHPKISSTHISSSVLGYTGRGVTLPCARHRGRQPAEPPRFLASFGGSLEECMPLAGPLPRPSWAAGLGLMRARPAANC</sequence>
<evidence type="ECO:0000313" key="2">
    <source>
        <dbReference type="EMBL" id="KLU92334.1"/>
    </source>
</evidence>
<reference evidence="4" key="1">
    <citation type="submission" date="2010-05" db="EMBL/GenBank/DDBJ databases">
        <title>The genome sequence of Magnaporthe poae strain ATCC 64411.</title>
        <authorList>
            <person name="Ma L.-J."/>
            <person name="Dead R."/>
            <person name="Young S."/>
            <person name="Zeng Q."/>
            <person name="Koehrsen M."/>
            <person name="Alvarado L."/>
            <person name="Berlin A."/>
            <person name="Chapman S.B."/>
            <person name="Chen Z."/>
            <person name="Freedman E."/>
            <person name="Gellesch M."/>
            <person name="Goldberg J."/>
            <person name="Griggs A."/>
            <person name="Gujja S."/>
            <person name="Heilman E.R."/>
            <person name="Heiman D."/>
            <person name="Hepburn T."/>
            <person name="Howarth C."/>
            <person name="Jen D."/>
            <person name="Larson L."/>
            <person name="Mehta T."/>
            <person name="Neiman D."/>
            <person name="Pearson M."/>
            <person name="Roberts A."/>
            <person name="Saif S."/>
            <person name="Shea T."/>
            <person name="Shenoy N."/>
            <person name="Sisk P."/>
            <person name="Stolte C."/>
            <person name="Sykes S."/>
            <person name="Walk T."/>
            <person name="White J."/>
            <person name="Yandava C."/>
            <person name="Haas B."/>
            <person name="Nusbaum C."/>
            <person name="Birren B."/>
        </authorList>
    </citation>
    <scope>NUCLEOTIDE SEQUENCE [LARGE SCALE GENOMIC DNA]</scope>
    <source>
        <strain evidence="4">ATCC 64411 / 73-15</strain>
    </source>
</reference>
<dbReference type="VEuPathDB" id="FungiDB:MAPG_11280"/>
<dbReference type="AlphaFoldDB" id="A0A0C4EEU9"/>
<dbReference type="EMBL" id="GL876980">
    <property type="protein sequence ID" value="KLU92334.1"/>
    <property type="molecule type" value="Genomic_DNA"/>
</dbReference>
<evidence type="ECO:0000313" key="4">
    <source>
        <dbReference type="Proteomes" id="UP000011715"/>
    </source>
</evidence>
<protein>
    <submittedName>
        <fullName evidence="2 3">Uncharacterized protein</fullName>
    </submittedName>
</protein>
<dbReference type="EMBL" id="ADBL01002780">
    <property type="status" value="NOT_ANNOTATED_CDS"/>
    <property type="molecule type" value="Genomic_DNA"/>
</dbReference>
<reference evidence="3" key="5">
    <citation type="submission" date="2015-06" db="UniProtKB">
        <authorList>
            <consortium name="EnsemblFungi"/>
        </authorList>
    </citation>
    <scope>IDENTIFICATION</scope>
    <source>
        <strain evidence="3">ATCC 64411</strain>
    </source>
</reference>
<keyword evidence="4" id="KW-1185">Reference proteome</keyword>
<reference evidence="2" key="3">
    <citation type="submission" date="2011-03" db="EMBL/GenBank/DDBJ databases">
        <title>Annotation of Magnaporthe poae ATCC 64411.</title>
        <authorList>
            <person name="Ma L.-J."/>
            <person name="Dead R."/>
            <person name="Young S.K."/>
            <person name="Zeng Q."/>
            <person name="Gargeya S."/>
            <person name="Fitzgerald M."/>
            <person name="Haas B."/>
            <person name="Abouelleil A."/>
            <person name="Alvarado L."/>
            <person name="Arachchi H.M."/>
            <person name="Berlin A."/>
            <person name="Brown A."/>
            <person name="Chapman S.B."/>
            <person name="Chen Z."/>
            <person name="Dunbar C."/>
            <person name="Freedman E."/>
            <person name="Gearin G."/>
            <person name="Gellesch M."/>
            <person name="Goldberg J."/>
            <person name="Griggs A."/>
            <person name="Gujja S."/>
            <person name="Heiman D."/>
            <person name="Howarth C."/>
            <person name="Larson L."/>
            <person name="Lui A."/>
            <person name="MacDonald P.J.P."/>
            <person name="Mehta T."/>
            <person name="Montmayeur A."/>
            <person name="Murphy C."/>
            <person name="Neiman D."/>
            <person name="Pearson M."/>
            <person name="Priest M."/>
            <person name="Roberts A."/>
            <person name="Saif S."/>
            <person name="Shea T."/>
            <person name="Shenoy N."/>
            <person name="Sisk P."/>
            <person name="Stolte C."/>
            <person name="Sykes S."/>
            <person name="Yandava C."/>
            <person name="Wortman J."/>
            <person name="Nusbaum C."/>
            <person name="Birren B."/>
        </authorList>
    </citation>
    <scope>NUCLEOTIDE SEQUENCE</scope>
    <source>
        <strain evidence="2">ATCC 64411</strain>
    </source>
</reference>
<reference evidence="3" key="4">
    <citation type="journal article" date="2015" name="G3 (Bethesda)">
        <title>Genome sequences of three phytopathogenic species of the Magnaporthaceae family of fungi.</title>
        <authorList>
            <person name="Okagaki L.H."/>
            <person name="Nunes C.C."/>
            <person name="Sailsbery J."/>
            <person name="Clay B."/>
            <person name="Brown D."/>
            <person name="John T."/>
            <person name="Oh Y."/>
            <person name="Young N."/>
            <person name="Fitzgerald M."/>
            <person name="Haas B.J."/>
            <person name="Zeng Q."/>
            <person name="Young S."/>
            <person name="Adiconis X."/>
            <person name="Fan L."/>
            <person name="Levin J.Z."/>
            <person name="Mitchell T.K."/>
            <person name="Okubara P.A."/>
            <person name="Farman M.L."/>
            <person name="Kohn L.M."/>
            <person name="Birren B."/>
            <person name="Ma L.-J."/>
            <person name="Dean R.A."/>
        </authorList>
    </citation>
    <scope>NUCLEOTIDE SEQUENCE</scope>
    <source>
        <strain evidence="3">ATCC 64411 / 73-15</strain>
    </source>
</reference>
<dbReference type="Proteomes" id="UP000011715">
    <property type="component" value="Unassembled WGS sequence"/>
</dbReference>